<protein>
    <submittedName>
        <fullName evidence="1">Myosin-crossreactive antigen</fullName>
    </submittedName>
</protein>
<proteinExistence type="predicted"/>
<dbReference type="PANTHER" id="PTHR37417">
    <property type="entry name" value="67 KDA MYOSIN-CROSS-REACTIVE ANTIGEN FAMILY PROTEIN (AFU_ORTHOLOGUE AFUA_5G09970)"/>
    <property type="match status" value="1"/>
</dbReference>
<dbReference type="PANTHER" id="PTHR37417:SF2">
    <property type="entry name" value="67 KDA MYOSIN-CROSS-REACTIVE ANTIGEN FAMILY PROTEIN (AFU_ORTHOLOGUE AFUA_5G09970)"/>
    <property type="match status" value="1"/>
</dbReference>
<dbReference type="Gene3D" id="3.50.50.60">
    <property type="entry name" value="FAD/NAD(P)-binding domain"/>
    <property type="match status" value="1"/>
</dbReference>
<dbReference type="Pfam" id="PF06100">
    <property type="entry name" value="MCRA"/>
    <property type="match status" value="1"/>
</dbReference>
<dbReference type="EMBL" id="JACHIJ010000010">
    <property type="protein sequence ID" value="MBB5055056.1"/>
    <property type="molecule type" value="Genomic_DNA"/>
</dbReference>
<organism evidence="1 2">
    <name type="scientific">Afipia massiliensis</name>
    <dbReference type="NCBI Taxonomy" id="211460"/>
    <lineage>
        <taxon>Bacteria</taxon>
        <taxon>Pseudomonadati</taxon>
        <taxon>Pseudomonadota</taxon>
        <taxon>Alphaproteobacteria</taxon>
        <taxon>Hyphomicrobiales</taxon>
        <taxon>Nitrobacteraceae</taxon>
        <taxon>Afipia</taxon>
    </lineage>
</organism>
<comment type="caution">
    <text evidence="1">The sequence shown here is derived from an EMBL/GenBank/DDBJ whole genome shotgun (WGS) entry which is preliminary data.</text>
</comment>
<name>A0A840NEF0_9BRAD</name>
<reference evidence="1 2" key="1">
    <citation type="submission" date="2020-08" db="EMBL/GenBank/DDBJ databases">
        <title>Genomic Encyclopedia of Type Strains, Phase IV (KMG-IV): sequencing the most valuable type-strain genomes for metagenomic binning, comparative biology and taxonomic classification.</title>
        <authorList>
            <person name="Goeker M."/>
        </authorList>
    </citation>
    <scope>NUCLEOTIDE SEQUENCE [LARGE SCALE GENOMIC DNA]</scope>
    <source>
        <strain evidence="1 2">DSM 17498</strain>
    </source>
</reference>
<evidence type="ECO:0000313" key="1">
    <source>
        <dbReference type="EMBL" id="MBB5055056.1"/>
    </source>
</evidence>
<dbReference type="GO" id="GO:0050151">
    <property type="term" value="F:oleate hydratase activity"/>
    <property type="evidence" value="ECO:0007669"/>
    <property type="project" value="InterPro"/>
</dbReference>
<dbReference type="InterPro" id="IPR010354">
    <property type="entry name" value="Oleate_hydratase"/>
</dbReference>
<dbReference type="Proteomes" id="UP000521227">
    <property type="component" value="Unassembled WGS sequence"/>
</dbReference>
<dbReference type="AlphaFoldDB" id="A0A840NEF0"/>
<evidence type="ECO:0000313" key="2">
    <source>
        <dbReference type="Proteomes" id="UP000521227"/>
    </source>
</evidence>
<accession>A0A840NEF0</accession>
<sequence>MPFITSQFLRRETGDRPQVIPQGWSNLAFTGQFCELPDDVVFTVEYSIRSAQAALYELLGMKRKPPPVYKGKFDPRVLYKAFKALHDFPQ</sequence>
<dbReference type="InterPro" id="IPR036188">
    <property type="entry name" value="FAD/NAD-bd_sf"/>
</dbReference>
<dbReference type="GO" id="GO:0071949">
    <property type="term" value="F:FAD binding"/>
    <property type="evidence" value="ECO:0007669"/>
    <property type="project" value="InterPro"/>
</dbReference>
<dbReference type="GO" id="GO:0006631">
    <property type="term" value="P:fatty acid metabolic process"/>
    <property type="evidence" value="ECO:0007669"/>
    <property type="project" value="InterPro"/>
</dbReference>
<gene>
    <name evidence="1" type="ORF">HNQ36_005067</name>
</gene>